<evidence type="ECO:0000313" key="5">
    <source>
        <dbReference type="Proteomes" id="UP000245720"/>
    </source>
</evidence>
<gene>
    <name evidence="4" type="ORF">IE37_03330</name>
</gene>
<comment type="caution">
    <text evidence="4">The sequence shown here is derived from an EMBL/GenBank/DDBJ whole genome shotgun (WGS) entry which is preliminary data.</text>
</comment>
<dbReference type="GO" id="GO:0043565">
    <property type="term" value="F:sequence-specific DNA binding"/>
    <property type="evidence" value="ECO:0007669"/>
    <property type="project" value="TreeGrafter"/>
</dbReference>
<dbReference type="Proteomes" id="UP000245720">
    <property type="component" value="Unassembled WGS sequence"/>
</dbReference>
<dbReference type="GO" id="GO:1904047">
    <property type="term" value="F:S-adenosyl-L-methionine binding"/>
    <property type="evidence" value="ECO:0007669"/>
    <property type="project" value="TreeGrafter"/>
</dbReference>
<dbReference type="Pfam" id="PF02086">
    <property type="entry name" value="MethyltransfD12"/>
    <property type="match status" value="1"/>
</dbReference>
<evidence type="ECO:0000256" key="1">
    <source>
        <dbReference type="ARBA" id="ARBA00022603"/>
    </source>
</evidence>
<dbReference type="EMBL" id="QGDI01000018">
    <property type="protein sequence ID" value="PWJ09896.1"/>
    <property type="molecule type" value="Genomic_DNA"/>
</dbReference>
<evidence type="ECO:0000256" key="2">
    <source>
        <dbReference type="ARBA" id="ARBA00022679"/>
    </source>
</evidence>
<dbReference type="PRINTS" id="PR00505">
    <property type="entry name" value="D12N6MTFRASE"/>
</dbReference>
<protein>
    <submittedName>
        <fullName evidence="4">DNA adenine methylase</fullName>
    </submittedName>
</protein>
<proteinExistence type="predicted"/>
<dbReference type="AlphaFoldDB" id="A0A315XUQ5"/>
<dbReference type="GO" id="GO:0006298">
    <property type="term" value="P:mismatch repair"/>
    <property type="evidence" value="ECO:0007669"/>
    <property type="project" value="TreeGrafter"/>
</dbReference>
<name>A0A315XUQ5_RUMFL</name>
<dbReference type="PANTHER" id="PTHR30481">
    <property type="entry name" value="DNA ADENINE METHYLASE"/>
    <property type="match status" value="1"/>
</dbReference>
<dbReference type="InterPro" id="IPR029063">
    <property type="entry name" value="SAM-dependent_MTases_sf"/>
</dbReference>
<dbReference type="GO" id="GO:0032259">
    <property type="term" value="P:methylation"/>
    <property type="evidence" value="ECO:0007669"/>
    <property type="project" value="UniProtKB-KW"/>
</dbReference>
<dbReference type="GO" id="GO:0009307">
    <property type="term" value="P:DNA restriction-modification system"/>
    <property type="evidence" value="ECO:0007669"/>
    <property type="project" value="InterPro"/>
</dbReference>
<dbReference type="SUPFAM" id="SSF53335">
    <property type="entry name" value="S-adenosyl-L-methionine-dependent methyltransferases"/>
    <property type="match status" value="1"/>
</dbReference>
<sequence>MGGILTTGCEPPIPWIGGKTILLPVIKRIIPEGQNKFVDVFGGGGSVSLSGKYAPIQIYNDYNQHLTNFYTIIKTRCRDLVNAFAGAFGKDGKLVEEIEQRIFANIRDQFNACCLVFYRADTFEEFYDSILKMLNKAGSIQDKQHVWMNSMLAWELYKRREKDPELFDALMFLILMKCSFSATGRSWACKGTNAETAIRLINEASRVLQHIAVDNRDCLDIIRLHDSPTTIFYCDPPYYMAEKCYSGVPLFGDMMHKALHDALLKCKAKVIISYNECDFIDELYSEDKWFIMRLDRPHSMLLHSNPGAVYHEVIIANFDIFEMYYGNGQLTLMDMSDTINEEGRIIL</sequence>
<evidence type="ECO:0000256" key="3">
    <source>
        <dbReference type="ARBA" id="ARBA00022691"/>
    </source>
</evidence>
<reference evidence="4 5" key="1">
    <citation type="submission" date="2018-05" db="EMBL/GenBank/DDBJ databases">
        <title>The Hungate 1000. A catalogue of reference genomes from the rumen microbiome.</title>
        <authorList>
            <person name="Kelly W."/>
        </authorList>
    </citation>
    <scope>NUCLEOTIDE SEQUENCE [LARGE SCALE GENOMIC DNA]</scope>
    <source>
        <strain evidence="4 5">SAb67</strain>
    </source>
</reference>
<keyword evidence="2" id="KW-0808">Transferase</keyword>
<dbReference type="Gene3D" id="3.40.50.150">
    <property type="entry name" value="Vaccinia Virus protein VP39"/>
    <property type="match status" value="2"/>
</dbReference>
<evidence type="ECO:0000313" key="4">
    <source>
        <dbReference type="EMBL" id="PWJ09896.1"/>
    </source>
</evidence>
<dbReference type="GO" id="GO:0009007">
    <property type="term" value="F:site-specific DNA-methyltransferase (adenine-specific) activity"/>
    <property type="evidence" value="ECO:0007669"/>
    <property type="project" value="UniProtKB-EC"/>
</dbReference>
<accession>A0A315XUQ5</accession>
<keyword evidence="1 4" id="KW-0489">Methyltransferase</keyword>
<dbReference type="InterPro" id="IPR012327">
    <property type="entry name" value="MeTrfase_D12"/>
</dbReference>
<keyword evidence="3" id="KW-0949">S-adenosyl-L-methionine</keyword>
<dbReference type="OrthoDB" id="9805629at2"/>
<dbReference type="RefSeq" id="WP_109727988.1">
    <property type="nucleotide sequence ID" value="NZ_QGDI01000018.1"/>
</dbReference>
<organism evidence="4 5">
    <name type="scientific">Ruminococcus flavefaciens</name>
    <dbReference type="NCBI Taxonomy" id="1265"/>
    <lineage>
        <taxon>Bacteria</taxon>
        <taxon>Bacillati</taxon>
        <taxon>Bacillota</taxon>
        <taxon>Clostridia</taxon>
        <taxon>Eubacteriales</taxon>
        <taxon>Oscillospiraceae</taxon>
        <taxon>Ruminococcus</taxon>
    </lineage>
</organism>